<dbReference type="EMBL" id="JBHMAJ010000007">
    <property type="protein sequence ID" value="MFB9824899.1"/>
    <property type="molecule type" value="Genomic_DNA"/>
</dbReference>
<protein>
    <submittedName>
        <fullName evidence="6">Pyridoxal-phosphate dependent enzyme</fullName>
    </submittedName>
</protein>
<evidence type="ECO:0000313" key="7">
    <source>
        <dbReference type="Proteomes" id="UP001589595"/>
    </source>
</evidence>
<dbReference type="InterPro" id="IPR050147">
    <property type="entry name" value="Ser/Thr_Dehydratase"/>
</dbReference>
<reference evidence="6" key="1">
    <citation type="submission" date="2024-09" db="EMBL/GenBank/DDBJ databases">
        <authorList>
            <person name="Sun Q."/>
        </authorList>
    </citation>
    <scope>NUCLEOTIDE SEQUENCE [LARGE SCALE GENOMIC DNA]</scope>
    <source>
        <strain evidence="6">JCM 31273</strain>
    </source>
</reference>
<dbReference type="RefSeq" id="WP_222923061.1">
    <property type="nucleotide sequence ID" value="NZ_CP082286.1"/>
</dbReference>
<gene>
    <name evidence="6" type="ORF">ACFFOL_12075</name>
</gene>
<keyword evidence="3" id="KW-0456">Lyase</keyword>
<feature type="domain" description="Tryptophan synthase beta chain-like PALP" evidence="5">
    <location>
        <begin position="246"/>
        <end position="397"/>
    </location>
</feature>
<dbReference type="Gene3D" id="3.40.50.1100">
    <property type="match status" value="3"/>
</dbReference>
<evidence type="ECO:0000256" key="4">
    <source>
        <dbReference type="SAM" id="MobiDB-lite"/>
    </source>
</evidence>
<dbReference type="PANTHER" id="PTHR48078:SF6">
    <property type="entry name" value="L-THREONINE DEHYDRATASE CATABOLIC TDCB"/>
    <property type="match status" value="1"/>
</dbReference>
<dbReference type="GO" id="GO:0016829">
    <property type="term" value="F:lyase activity"/>
    <property type="evidence" value="ECO:0007669"/>
    <property type="project" value="UniProtKB-KW"/>
</dbReference>
<feature type="domain" description="Tryptophan synthase beta chain-like PALP" evidence="5">
    <location>
        <begin position="60"/>
        <end position="219"/>
    </location>
</feature>
<evidence type="ECO:0000259" key="5">
    <source>
        <dbReference type="Pfam" id="PF00291"/>
    </source>
</evidence>
<dbReference type="SUPFAM" id="SSF53686">
    <property type="entry name" value="Tryptophan synthase beta subunit-like PLP-dependent enzymes"/>
    <property type="match status" value="1"/>
</dbReference>
<dbReference type="GeneID" id="67210459"/>
<keyword evidence="7" id="KW-1185">Reference proteome</keyword>
<dbReference type="InterPro" id="IPR001926">
    <property type="entry name" value="TrpB-like_PALP"/>
</dbReference>
<name>A0ABD5MM51_9EURY</name>
<dbReference type="Pfam" id="PF00291">
    <property type="entry name" value="PALP"/>
    <property type="match status" value="2"/>
</dbReference>
<evidence type="ECO:0000256" key="2">
    <source>
        <dbReference type="ARBA" id="ARBA00022898"/>
    </source>
</evidence>
<comment type="caution">
    <text evidence="6">The sequence shown here is derived from an EMBL/GenBank/DDBJ whole genome shotgun (WGS) entry which is preliminary data.</text>
</comment>
<dbReference type="AlphaFoldDB" id="A0ABD5MM51"/>
<feature type="compositionally biased region" description="Gly residues" evidence="4">
    <location>
        <begin position="215"/>
        <end position="238"/>
    </location>
</feature>
<evidence type="ECO:0000256" key="1">
    <source>
        <dbReference type="ARBA" id="ARBA00001933"/>
    </source>
</evidence>
<keyword evidence="2" id="KW-0663">Pyridoxal phosphate</keyword>
<feature type="region of interest" description="Disordered" evidence="4">
    <location>
        <begin position="215"/>
        <end position="243"/>
    </location>
</feature>
<evidence type="ECO:0000313" key="6">
    <source>
        <dbReference type="EMBL" id="MFB9824899.1"/>
    </source>
</evidence>
<organism evidence="6 7">
    <name type="scientific">Halobaculum roseum</name>
    <dbReference type="NCBI Taxonomy" id="2175149"/>
    <lineage>
        <taxon>Archaea</taxon>
        <taxon>Methanobacteriati</taxon>
        <taxon>Methanobacteriota</taxon>
        <taxon>Stenosarchaea group</taxon>
        <taxon>Halobacteria</taxon>
        <taxon>Halobacteriales</taxon>
        <taxon>Haloferacaceae</taxon>
        <taxon>Halobaculum</taxon>
    </lineage>
</organism>
<dbReference type="Proteomes" id="UP001589595">
    <property type="component" value="Unassembled WGS sequence"/>
</dbReference>
<proteinExistence type="predicted"/>
<dbReference type="InterPro" id="IPR036052">
    <property type="entry name" value="TrpB-like_PALP_sf"/>
</dbReference>
<sequence length="429" mass="42434">MLTCDACGRTAESGQRCDDCGEPLWFDTDPDGVAWPDRDGVWAFGDLLPVEPPPGGLAAAAGATPLVRAPGLDADGARVHVKIEGTNPTGSFKDRGSAVGVAAVAGDDAPDAVGTVSHGNMAVSMAAHAAGAGLECVVLVPADISAARLRRIAAYDPRIVRVDGDYGRLYHDALALGPEAGIAFVNSDSPLRVAGQKTTVLEVLRAFATGEAGAGGGGGEAGAGGGGGEAGGGGGGERGTPEAALDAPDAVVMPISSGGHASAAWKAVREATAAGLIDDPPRLYFVQAAACAPVAAAFERGDDAVTRLERGEVGETVAYSIANPDPPSGTRALAAARATDGAVLAVDDGAIHAARRDLVAAGIRVEPASATPLAGLRRLRERGAVDAGEHVVLVATGAGYGGDDRGTEAPAAETVARGDLAGALGVDDG</sequence>
<dbReference type="PANTHER" id="PTHR48078">
    <property type="entry name" value="THREONINE DEHYDRATASE, MITOCHONDRIAL-RELATED"/>
    <property type="match status" value="1"/>
</dbReference>
<evidence type="ECO:0000256" key="3">
    <source>
        <dbReference type="ARBA" id="ARBA00023239"/>
    </source>
</evidence>
<accession>A0ABD5MM51</accession>
<comment type="cofactor">
    <cofactor evidence="1">
        <name>pyridoxal 5'-phosphate</name>
        <dbReference type="ChEBI" id="CHEBI:597326"/>
    </cofactor>
</comment>